<dbReference type="PANTHER" id="PTHR30012">
    <property type="entry name" value="GENERAL SECRETION PATHWAY PROTEIN"/>
    <property type="match status" value="1"/>
</dbReference>
<dbReference type="InterPro" id="IPR003004">
    <property type="entry name" value="GspF/PilC"/>
</dbReference>
<feature type="domain" description="Type II secretion system protein GspF" evidence="8">
    <location>
        <begin position="14"/>
        <end position="136"/>
    </location>
</feature>
<dbReference type="Gene3D" id="1.20.81.30">
    <property type="entry name" value="Type II secretion system (T2SS), domain F"/>
    <property type="match status" value="2"/>
</dbReference>
<dbReference type="InterPro" id="IPR018076">
    <property type="entry name" value="T2SS_GspF_dom"/>
</dbReference>
<evidence type="ECO:0000313" key="10">
    <source>
        <dbReference type="Proteomes" id="UP000469380"/>
    </source>
</evidence>
<feature type="transmembrane region" description="Helical" evidence="7">
    <location>
        <begin position="322"/>
        <end position="345"/>
    </location>
</feature>
<dbReference type="InterPro" id="IPR042094">
    <property type="entry name" value="T2SS_GspF_sf"/>
</dbReference>
<evidence type="ECO:0000313" key="9">
    <source>
        <dbReference type="EMBL" id="MZJ39492.1"/>
    </source>
</evidence>
<dbReference type="Proteomes" id="UP000469380">
    <property type="component" value="Unassembled WGS sequence"/>
</dbReference>
<proteinExistence type="inferred from homology"/>
<evidence type="ECO:0000256" key="3">
    <source>
        <dbReference type="ARBA" id="ARBA00022475"/>
    </source>
</evidence>
<keyword evidence="4 7" id="KW-0812">Transmembrane</keyword>
<feature type="transmembrane region" description="Helical" evidence="7">
    <location>
        <begin position="113"/>
        <end position="136"/>
    </location>
</feature>
<feature type="domain" description="Type II secretion system protein GspF" evidence="8">
    <location>
        <begin position="216"/>
        <end position="341"/>
    </location>
</feature>
<organism evidence="9 10">
    <name type="scientific">Collinsella aerofaciens</name>
    <dbReference type="NCBI Taxonomy" id="74426"/>
    <lineage>
        <taxon>Bacteria</taxon>
        <taxon>Bacillati</taxon>
        <taxon>Actinomycetota</taxon>
        <taxon>Coriobacteriia</taxon>
        <taxon>Coriobacteriales</taxon>
        <taxon>Coriobacteriaceae</taxon>
        <taxon>Collinsella</taxon>
    </lineage>
</organism>
<comment type="subcellular location">
    <subcellularLocation>
        <location evidence="1">Cell membrane</location>
        <topology evidence="1">Multi-pass membrane protein</topology>
    </subcellularLocation>
</comment>
<feature type="transmembrane region" description="Helical" evidence="7">
    <location>
        <begin position="156"/>
        <end position="186"/>
    </location>
</feature>
<gene>
    <name evidence="9" type="ORF">GT464_05950</name>
</gene>
<evidence type="ECO:0000256" key="6">
    <source>
        <dbReference type="ARBA" id="ARBA00023136"/>
    </source>
</evidence>
<accession>A0A6N9JI00</accession>
<evidence type="ECO:0000256" key="7">
    <source>
        <dbReference type="SAM" id="Phobius"/>
    </source>
</evidence>
<name>A0A6N9JI00_9ACTN</name>
<comment type="caution">
    <text evidence="9">The sequence shown here is derived from an EMBL/GenBank/DDBJ whole genome shotgun (WGS) entry which is preliminary data.</text>
</comment>
<reference evidence="9 10" key="1">
    <citation type="journal article" date="2019" name="Nat. Med.">
        <title>A library of human gut bacterial isolates paired with longitudinal multiomics data enables mechanistic microbiome research.</title>
        <authorList>
            <person name="Poyet M."/>
            <person name="Groussin M."/>
            <person name="Gibbons S.M."/>
            <person name="Avila-Pacheco J."/>
            <person name="Jiang X."/>
            <person name="Kearney S.M."/>
            <person name="Perrotta A.R."/>
            <person name="Berdy B."/>
            <person name="Zhao S."/>
            <person name="Lieberman T.D."/>
            <person name="Swanson P.K."/>
            <person name="Smith M."/>
            <person name="Roesemann S."/>
            <person name="Alexander J.E."/>
            <person name="Rich S.A."/>
            <person name="Livny J."/>
            <person name="Vlamakis H."/>
            <person name="Clish C."/>
            <person name="Bullock K."/>
            <person name="Deik A."/>
            <person name="Scott J."/>
            <person name="Pierce K.A."/>
            <person name="Xavier R.J."/>
            <person name="Alm E.J."/>
        </authorList>
    </citation>
    <scope>NUCLEOTIDE SEQUENCE [LARGE SCALE GENOMIC DNA]</scope>
    <source>
        <strain evidence="9 10">BIOML-A20</strain>
    </source>
</reference>
<comment type="similarity">
    <text evidence="2">Belongs to the GSP F family.</text>
</comment>
<evidence type="ECO:0000256" key="5">
    <source>
        <dbReference type="ARBA" id="ARBA00022989"/>
    </source>
</evidence>
<dbReference type="EMBL" id="WWSR01000009">
    <property type="protein sequence ID" value="MZJ39492.1"/>
    <property type="molecule type" value="Genomic_DNA"/>
</dbReference>
<dbReference type="Pfam" id="PF00482">
    <property type="entry name" value="T2SSF"/>
    <property type="match status" value="2"/>
</dbReference>
<dbReference type="PANTHER" id="PTHR30012:SF0">
    <property type="entry name" value="TYPE II SECRETION SYSTEM PROTEIN F-RELATED"/>
    <property type="match status" value="1"/>
</dbReference>
<evidence type="ECO:0000256" key="4">
    <source>
        <dbReference type="ARBA" id="ARBA00022692"/>
    </source>
</evidence>
<dbReference type="AlphaFoldDB" id="A0A6N9JI00"/>
<keyword evidence="6 7" id="KW-0472">Membrane</keyword>
<keyword evidence="5 7" id="KW-1133">Transmembrane helix</keyword>
<dbReference type="RefSeq" id="WP_161160455.1">
    <property type="nucleotide sequence ID" value="NZ_WWSR01000009.1"/>
</dbReference>
<keyword evidence="3" id="KW-1003">Cell membrane</keyword>
<evidence type="ECO:0000256" key="1">
    <source>
        <dbReference type="ARBA" id="ARBA00004651"/>
    </source>
</evidence>
<dbReference type="GO" id="GO:0005886">
    <property type="term" value="C:plasma membrane"/>
    <property type="evidence" value="ECO:0007669"/>
    <property type="project" value="UniProtKB-SubCell"/>
</dbReference>
<protein>
    <submittedName>
        <fullName evidence="9">Type II secretion system F family protein</fullName>
    </submittedName>
</protein>
<evidence type="ECO:0000259" key="8">
    <source>
        <dbReference type="Pfam" id="PF00482"/>
    </source>
</evidence>
<sequence>MAEKLLESSAISAFCDSVATMLSAGIQTEEAVHMLAEKRERSHFKTVCDGVYTKLIEGVGLADAMESTGAFPAYTIEMVRIGETSGRIERVLRSLGRYYDSEGRIFNKLRNAVGYPAALLCIMSCILAFTVIFILPTFTDAYSNMSGSLTSGSFSMIGASAIIGWVALAVVLVAAVIALIVAALTHTETGRIRVIKMFEKFPATKRAMYQLAISRFTNALSAFVASGVQDGTAMERAAATVDHDELAAKLQRAHQSMLDLDNPRSLAQAITENDVFEPIYGRMLTVGIHSGSTDEVLGRLSDIFFNDATTQLDAVVDSVEPALAAFLTIAVGATLIAVMLPLIGIMGSIA</sequence>
<evidence type="ECO:0000256" key="2">
    <source>
        <dbReference type="ARBA" id="ARBA00005745"/>
    </source>
</evidence>